<evidence type="ECO:0000256" key="11">
    <source>
        <dbReference type="RuleBase" id="RU003657"/>
    </source>
</evidence>
<dbReference type="Proteomes" id="UP000240572">
    <property type="component" value="Unassembled WGS sequence"/>
</dbReference>
<dbReference type="InterPro" id="IPR004651">
    <property type="entry name" value="HisF"/>
</dbReference>
<evidence type="ECO:0000256" key="6">
    <source>
        <dbReference type="ARBA" id="ARBA00023102"/>
    </source>
</evidence>
<dbReference type="Pfam" id="PF00977">
    <property type="entry name" value="His_biosynth"/>
    <property type="match status" value="1"/>
</dbReference>
<dbReference type="EMBL" id="PYGD01000001">
    <property type="protein sequence ID" value="PSK94449.1"/>
    <property type="molecule type" value="Genomic_DNA"/>
</dbReference>
<keyword evidence="5 11" id="KW-0028">Amino-acid biosynthesis</keyword>
<comment type="subunit">
    <text evidence="3">Heterodimer of HisH and HisF.</text>
</comment>
<comment type="similarity">
    <text evidence="2 11">Belongs to the HisA/HisF family.</text>
</comment>
<evidence type="ECO:0000313" key="13">
    <source>
        <dbReference type="Proteomes" id="UP000240572"/>
    </source>
</evidence>
<dbReference type="InterPro" id="IPR006062">
    <property type="entry name" value="His_biosynth"/>
</dbReference>
<dbReference type="GO" id="GO:0016829">
    <property type="term" value="F:lyase activity"/>
    <property type="evidence" value="ECO:0007669"/>
    <property type="project" value="UniProtKB-KW"/>
</dbReference>
<dbReference type="EC" id="4.3.2.10" evidence="4"/>
<evidence type="ECO:0000256" key="10">
    <source>
        <dbReference type="ARBA" id="ARBA00047838"/>
    </source>
</evidence>
<dbReference type="PANTHER" id="PTHR21235">
    <property type="entry name" value="IMIDAZOLE GLYCEROL PHOSPHATE SYNTHASE SUBUNIT HISF/H IGP SYNTHASE SUBUNIT HISF/H"/>
    <property type="match status" value="1"/>
</dbReference>
<name>A0A2P8DB64_9BACT</name>
<dbReference type="InterPro" id="IPR011060">
    <property type="entry name" value="RibuloseP-bd_barrel"/>
</dbReference>
<dbReference type="OrthoDB" id="9781903at2"/>
<evidence type="ECO:0000256" key="4">
    <source>
        <dbReference type="ARBA" id="ARBA00012809"/>
    </source>
</evidence>
<keyword evidence="6 11" id="KW-0368">Histidine biosynthesis</keyword>
<sequence>MNNIRVIARLDIKGPNLVKGIHLEGLRVLGNPEDFAKYYYEQGADELIYQDVVASLFERNSLSDIITQTAKNIFIPLTVGGGIRTIEDITKVLRAGADKVAINTAAVRNPDFIRQASKKFGSSTIVAAIECIKQPDGKYLAFVDNGREETGIEALSWAQRVEELGAGEILLTSVDRDGTGLGYDVALTRMIAAQVSVPVIAHGGAGSINHFSDVVSEGKADAIAVASVIHYDALNNNVANNGKTAEGNKSFINSGRTSFNKISGASIGQIKAQLTENNIACRTL</sequence>
<dbReference type="CDD" id="cd04731">
    <property type="entry name" value="HisF"/>
    <property type="match status" value="1"/>
</dbReference>
<evidence type="ECO:0000256" key="2">
    <source>
        <dbReference type="ARBA" id="ARBA00009667"/>
    </source>
</evidence>
<dbReference type="GO" id="GO:0000105">
    <property type="term" value="P:L-histidine biosynthetic process"/>
    <property type="evidence" value="ECO:0007669"/>
    <property type="project" value="UniProtKB-UniPathway"/>
</dbReference>
<dbReference type="InterPro" id="IPR013785">
    <property type="entry name" value="Aldolase_TIM"/>
</dbReference>
<comment type="pathway">
    <text evidence="1">Amino-acid biosynthesis; L-histidine biosynthesis; L-histidine from 5-phospho-alpha-D-ribose 1-diphosphate: step 5/9.</text>
</comment>
<dbReference type="AlphaFoldDB" id="A0A2P8DB64"/>
<keyword evidence="13" id="KW-1185">Reference proteome</keyword>
<evidence type="ECO:0000256" key="5">
    <source>
        <dbReference type="ARBA" id="ARBA00022605"/>
    </source>
</evidence>
<gene>
    <name evidence="12" type="ORF">B0I18_101605</name>
</gene>
<evidence type="ECO:0000256" key="7">
    <source>
        <dbReference type="ARBA" id="ARBA00023239"/>
    </source>
</evidence>
<reference evidence="12 13" key="1">
    <citation type="submission" date="2018-03" db="EMBL/GenBank/DDBJ databases">
        <title>Genomic Encyclopedia of Type Strains, Phase III (KMG-III): the genomes of soil and plant-associated and newly described type strains.</title>
        <authorList>
            <person name="Whitman W."/>
        </authorList>
    </citation>
    <scope>NUCLEOTIDE SEQUENCE [LARGE SCALE GENOMIC DNA]</scope>
    <source>
        <strain evidence="12 13">CGMCC 1.12700</strain>
    </source>
</reference>
<evidence type="ECO:0000256" key="3">
    <source>
        <dbReference type="ARBA" id="ARBA00011152"/>
    </source>
</evidence>
<proteinExistence type="inferred from homology"/>
<dbReference type="UniPathway" id="UPA00031">
    <property type="reaction ID" value="UER00010"/>
</dbReference>
<accession>A0A2P8DB64</accession>
<protein>
    <recommendedName>
        <fullName evidence="4">imidazole glycerol-phosphate synthase</fullName>
        <ecNumber evidence="4">4.3.2.10</ecNumber>
    </recommendedName>
    <alternativeName>
        <fullName evidence="9">IGP synthase cyclase subunit</fullName>
    </alternativeName>
</protein>
<keyword evidence="7" id="KW-0456">Lyase</keyword>
<dbReference type="PANTHER" id="PTHR21235:SF2">
    <property type="entry name" value="IMIDAZOLE GLYCEROL PHOSPHATE SYNTHASE HISHF"/>
    <property type="match status" value="1"/>
</dbReference>
<dbReference type="RefSeq" id="WP_106521152.1">
    <property type="nucleotide sequence ID" value="NZ_PYGD01000001.1"/>
</dbReference>
<evidence type="ECO:0000256" key="8">
    <source>
        <dbReference type="ARBA" id="ARBA00025475"/>
    </source>
</evidence>
<comment type="catalytic activity">
    <reaction evidence="10">
        <text>5-[(5-phospho-1-deoxy-D-ribulos-1-ylimino)methylamino]-1-(5-phospho-beta-D-ribosyl)imidazole-4-carboxamide + L-glutamine = D-erythro-1-(imidazol-4-yl)glycerol 3-phosphate + 5-amino-1-(5-phospho-beta-D-ribosyl)imidazole-4-carboxamide + L-glutamate + H(+)</text>
        <dbReference type="Rhea" id="RHEA:24793"/>
        <dbReference type="ChEBI" id="CHEBI:15378"/>
        <dbReference type="ChEBI" id="CHEBI:29985"/>
        <dbReference type="ChEBI" id="CHEBI:58278"/>
        <dbReference type="ChEBI" id="CHEBI:58359"/>
        <dbReference type="ChEBI" id="CHEBI:58475"/>
        <dbReference type="ChEBI" id="CHEBI:58525"/>
        <dbReference type="EC" id="4.3.2.10"/>
    </reaction>
</comment>
<dbReference type="GO" id="GO:0000107">
    <property type="term" value="F:imidazoleglycerol-phosphate synthase activity"/>
    <property type="evidence" value="ECO:0007669"/>
    <property type="project" value="InterPro"/>
</dbReference>
<organism evidence="12 13">
    <name type="scientific">Taibaiella chishuiensis</name>
    <dbReference type="NCBI Taxonomy" id="1434707"/>
    <lineage>
        <taxon>Bacteria</taxon>
        <taxon>Pseudomonadati</taxon>
        <taxon>Bacteroidota</taxon>
        <taxon>Chitinophagia</taxon>
        <taxon>Chitinophagales</taxon>
        <taxon>Chitinophagaceae</taxon>
        <taxon>Taibaiella</taxon>
    </lineage>
</organism>
<evidence type="ECO:0000256" key="9">
    <source>
        <dbReference type="ARBA" id="ARBA00030264"/>
    </source>
</evidence>
<dbReference type="InterPro" id="IPR050064">
    <property type="entry name" value="IGPS_HisA/HisF"/>
</dbReference>
<dbReference type="SUPFAM" id="SSF51366">
    <property type="entry name" value="Ribulose-phoshate binding barrel"/>
    <property type="match status" value="1"/>
</dbReference>
<comment type="function">
    <text evidence="8">IGPS catalyzes the conversion of PRFAR and glutamine to IGP, AICAR and glutamate. The HisF subunit catalyzes the cyclization activity that produces IGP and AICAR from PRFAR using the ammonia provided by the HisH subunit.</text>
</comment>
<comment type="caution">
    <text evidence="12">The sequence shown here is derived from an EMBL/GenBank/DDBJ whole genome shotgun (WGS) entry which is preliminary data.</text>
</comment>
<evidence type="ECO:0000313" key="12">
    <source>
        <dbReference type="EMBL" id="PSK94449.1"/>
    </source>
</evidence>
<evidence type="ECO:0000256" key="1">
    <source>
        <dbReference type="ARBA" id="ARBA00005091"/>
    </source>
</evidence>
<dbReference type="Gene3D" id="3.20.20.70">
    <property type="entry name" value="Aldolase class I"/>
    <property type="match status" value="1"/>
</dbReference>